<comment type="caution">
    <text evidence="4">The sequence shown here is derived from an EMBL/GenBank/DDBJ whole genome shotgun (WGS) entry which is preliminary data.</text>
</comment>
<dbReference type="GO" id="GO:0006508">
    <property type="term" value="P:proteolysis"/>
    <property type="evidence" value="ECO:0007669"/>
    <property type="project" value="UniProtKB-KW"/>
</dbReference>
<reference evidence="4" key="2">
    <citation type="journal article" date="2021" name="PeerJ">
        <title>Extensive microbial diversity within the chicken gut microbiome revealed by metagenomics and culture.</title>
        <authorList>
            <person name="Gilroy R."/>
            <person name="Ravi A."/>
            <person name="Getino M."/>
            <person name="Pursley I."/>
            <person name="Horton D.L."/>
            <person name="Alikhan N.F."/>
            <person name="Baker D."/>
            <person name="Gharbi K."/>
            <person name="Hall N."/>
            <person name="Watson M."/>
            <person name="Adriaenssens E.M."/>
            <person name="Foster-Nyarko E."/>
            <person name="Jarju S."/>
            <person name="Secka A."/>
            <person name="Antonio M."/>
            <person name="Oren A."/>
            <person name="Chaudhuri R.R."/>
            <person name="La Ragione R."/>
            <person name="Hildebrand F."/>
            <person name="Pallen M.J."/>
        </authorList>
    </citation>
    <scope>NUCLEOTIDE SEQUENCE</scope>
    <source>
        <strain evidence="4">7293</strain>
    </source>
</reference>
<dbReference type="GO" id="GO:0030163">
    <property type="term" value="P:protein catabolic process"/>
    <property type="evidence" value="ECO:0007669"/>
    <property type="project" value="InterPro"/>
</dbReference>
<evidence type="ECO:0000259" key="3">
    <source>
        <dbReference type="PROSITE" id="PS51786"/>
    </source>
</evidence>
<dbReference type="InterPro" id="IPR027065">
    <property type="entry name" value="Lon_Prtase"/>
</dbReference>
<dbReference type="Pfam" id="PF20436">
    <property type="entry name" value="LonB_AAA-LID"/>
    <property type="match status" value="1"/>
</dbReference>
<reference evidence="4" key="1">
    <citation type="submission" date="2020-10" db="EMBL/GenBank/DDBJ databases">
        <authorList>
            <person name="Gilroy R."/>
        </authorList>
    </citation>
    <scope>NUCLEOTIDE SEQUENCE</scope>
    <source>
        <strain evidence="4">7293</strain>
    </source>
</reference>
<dbReference type="Gene3D" id="1.10.8.60">
    <property type="match status" value="1"/>
</dbReference>
<dbReference type="Gene3D" id="3.40.50.300">
    <property type="entry name" value="P-loop containing nucleotide triphosphate hydrolases"/>
    <property type="match status" value="1"/>
</dbReference>
<protein>
    <recommendedName>
        <fullName evidence="2">endopeptidase La</fullName>
        <ecNumber evidence="2">3.4.21.53</ecNumber>
    </recommendedName>
</protein>
<evidence type="ECO:0000256" key="1">
    <source>
        <dbReference type="ARBA" id="ARBA00022670"/>
    </source>
</evidence>
<comment type="similarity">
    <text evidence="2">Belongs to the peptidase S16 family.</text>
</comment>
<keyword evidence="2" id="KW-0720">Serine protease</keyword>
<keyword evidence="2" id="KW-0378">Hydrolase</keyword>
<proteinExistence type="inferred from homology"/>
<dbReference type="GO" id="GO:0004252">
    <property type="term" value="F:serine-type endopeptidase activity"/>
    <property type="evidence" value="ECO:0007669"/>
    <property type="project" value="UniProtKB-UniRule"/>
</dbReference>
<dbReference type="Proteomes" id="UP000823615">
    <property type="component" value="Unassembled WGS sequence"/>
</dbReference>
<dbReference type="PANTHER" id="PTHR10046">
    <property type="entry name" value="ATP DEPENDENT LON PROTEASE FAMILY MEMBER"/>
    <property type="match status" value="1"/>
</dbReference>
<accession>A0A9D9DZ90</accession>
<dbReference type="GO" id="GO:0005524">
    <property type="term" value="F:ATP binding"/>
    <property type="evidence" value="ECO:0007669"/>
    <property type="project" value="InterPro"/>
</dbReference>
<dbReference type="InterPro" id="IPR014721">
    <property type="entry name" value="Ribsml_uS5_D2-typ_fold_subgr"/>
</dbReference>
<dbReference type="EMBL" id="JADIMT010000033">
    <property type="protein sequence ID" value="MBO8435780.1"/>
    <property type="molecule type" value="Genomic_DNA"/>
</dbReference>
<dbReference type="PROSITE" id="PS51786">
    <property type="entry name" value="LON_PROTEOLYTIC"/>
    <property type="match status" value="1"/>
</dbReference>
<dbReference type="Pfam" id="PF05362">
    <property type="entry name" value="Lon_C"/>
    <property type="match status" value="1"/>
</dbReference>
<evidence type="ECO:0000313" key="5">
    <source>
        <dbReference type="Proteomes" id="UP000823615"/>
    </source>
</evidence>
<dbReference type="InterPro" id="IPR020568">
    <property type="entry name" value="Ribosomal_Su5_D2-typ_SF"/>
</dbReference>
<dbReference type="InterPro" id="IPR027417">
    <property type="entry name" value="P-loop_NTPase"/>
</dbReference>
<feature type="active site" evidence="2">
    <location>
        <position position="485"/>
    </location>
</feature>
<evidence type="ECO:0000256" key="2">
    <source>
        <dbReference type="PROSITE-ProRule" id="PRU01122"/>
    </source>
</evidence>
<sequence>MIRELKTDELKLTEPVSSFEDIEAGTVIVGQERAMSLLRLGLSIDRIGYNIFLSGDDGSGRLTAVMEEIGKLPAKSSMLQDAAYVWSGKDRNIKLLMFPKGEARIFQDNLIDYAHGIISKDEILNKWKREDISMFISSLPPYEENEEAYTLNIVLDRNDAERRPVIIETHPSHRSLFGSASLGHMSIELGSYQRAAGGFLIMSAEEVTGDEALWKTLKRYIEMTHRALSSNQVPGEMASSVRPQPIPLLTKVILIGTEDTYNKLIEKDDKFARYFRIAPEFDYTMERNEENIRGTVRYLKASGMNLRQSDDDAYLAMLRYSSWLSEDREKLTTELSLLGDLLEEADLNAASCKRDRITKEDIEETIHKRAWHASLAEENINEEIRKGEMVIALSGAKTGIVNGLAVMDRGVSSFGTPAVISATVAPGNEGIVNIEHEAGLSGGIHDKGLLILEGFLRHRYARTFPLSLYAGICFEQSYAEVDGDSASLGELYALLSAIAGIPIRQDIAITGSVSQMGALQPVGGINEKIQGFFNACSVSGLTGTQGVILPVQNISSLILPTTIEKAMNDGLFHIWAISDVDDGIELLSGVRSGKRDKKGDFPPASFNRRVEDGLRNLWRCSQDKG</sequence>
<dbReference type="InterPro" id="IPR041699">
    <property type="entry name" value="AAA_32"/>
</dbReference>
<dbReference type="Gene3D" id="3.30.230.10">
    <property type="match status" value="1"/>
</dbReference>
<gene>
    <name evidence="4" type="ORF">IAA97_02215</name>
</gene>
<dbReference type="SUPFAM" id="SSF54211">
    <property type="entry name" value="Ribosomal protein S5 domain 2-like"/>
    <property type="match status" value="1"/>
</dbReference>
<dbReference type="GO" id="GO:0004176">
    <property type="term" value="F:ATP-dependent peptidase activity"/>
    <property type="evidence" value="ECO:0007669"/>
    <property type="project" value="UniProtKB-UniRule"/>
</dbReference>
<dbReference type="EC" id="3.4.21.53" evidence="2"/>
<comment type="catalytic activity">
    <reaction evidence="2">
        <text>Hydrolysis of proteins in presence of ATP.</text>
        <dbReference type="EC" id="3.4.21.53"/>
    </reaction>
</comment>
<organism evidence="4 5">
    <name type="scientific">Candidatus Ornithospirochaeta stercoripullorum</name>
    <dbReference type="NCBI Taxonomy" id="2840899"/>
    <lineage>
        <taxon>Bacteria</taxon>
        <taxon>Pseudomonadati</taxon>
        <taxon>Spirochaetota</taxon>
        <taxon>Spirochaetia</taxon>
        <taxon>Spirochaetales</taxon>
        <taxon>Spirochaetaceae</taxon>
        <taxon>Spirochaetaceae incertae sedis</taxon>
        <taxon>Candidatus Ornithospirochaeta</taxon>
    </lineage>
</organism>
<dbReference type="InterPro" id="IPR008269">
    <property type="entry name" value="Lon_proteolytic"/>
</dbReference>
<dbReference type="Pfam" id="PF13654">
    <property type="entry name" value="AAA_32"/>
    <property type="match status" value="1"/>
</dbReference>
<dbReference type="InterPro" id="IPR046843">
    <property type="entry name" value="LonB_AAA-LID"/>
</dbReference>
<keyword evidence="1 2" id="KW-0645">Protease</keyword>
<feature type="domain" description="Lon proteolytic" evidence="3">
    <location>
        <begin position="395"/>
        <end position="590"/>
    </location>
</feature>
<feature type="active site" evidence="2">
    <location>
        <position position="528"/>
    </location>
</feature>
<name>A0A9D9DZ90_9SPIO</name>
<evidence type="ECO:0000313" key="4">
    <source>
        <dbReference type="EMBL" id="MBO8435780.1"/>
    </source>
</evidence>
<dbReference type="AlphaFoldDB" id="A0A9D9DZ90"/>
<dbReference type="PRINTS" id="PR00830">
    <property type="entry name" value="ENDOLAPTASE"/>
</dbReference>